<evidence type="ECO:0000259" key="1">
    <source>
        <dbReference type="PROSITE" id="PS50994"/>
    </source>
</evidence>
<comment type="caution">
    <text evidence="2">The sequence shown here is derived from an EMBL/GenBank/DDBJ whole genome shotgun (WGS) entry which is preliminary data.</text>
</comment>
<dbReference type="RefSeq" id="WP_387255985.1">
    <property type="nucleotide sequence ID" value="NZ_JBIALX010000027.1"/>
</dbReference>
<feature type="domain" description="Integrase catalytic" evidence="1">
    <location>
        <begin position="250"/>
        <end position="474"/>
    </location>
</feature>
<organism evidence="2 3">
    <name type="scientific">Nocardia africana</name>
    <dbReference type="NCBI Taxonomy" id="134964"/>
    <lineage>
        <taxon>Bacteria</taxon>
        <taxon>Bacillati</taxon>
        <taxon>Actinomycetota</taxon>
        <taxon>Actinomycetes</taxon>
        <taxon>Mycobacteriales</taxon>
        <taxon>Nocardiaceae</taxon>
        <taxon>Nocardia</taxon>
    </lineage>
</organism>
<name>A0ABW6NTL3_9NOCA</name>
<dbReference type="InterPro" id="IPR001584">
    <property type="entry name" value="Integrase_cat-core"/>
</dbReference>
<evidence type="ECO:0000313" key="2">
    <source>
        <dbReference type="EMBL" id="MFF0458423.1"/>
    </source>
</evidence>
<dbReference type="Gene3D" id="3.30.420.10">
    <property type="entry name" value="Ribonuclease H-like superfamily/Ribonuclease H"/>
    <property type="match status" value="1"/>
</dbReference>
<proteinExistence type="predicted"/>
<accession>A0ABW6NTL3</accession>
<sequence>MSARAVTVAVGVTVLVDGDAVRVVEFDGRKVTVQYGDGRYGSFSLTEFVGRATGLEPVVEDSSDPGVVLSGLSAGERERAAHRAGHIRELLTGFRSGHAEAAGPGEPRPDYAGGVALRDRYAAKAVELGVSVRTLEYWVAAYRDCGEAGLVDDRRRSGHRSGVDPRWDAAVRMEMAAGVAASTPTRSALLRRVGERLDREHGVGVVPIPSRATAYRRLSELVKGTNAVSGSAKGRRSIAQRPEGVYGRLRANRPGEYLILDTQDLDVFAMESVTCRWVRAQLTVAQDLFDRQIVGLKVTAVSTKAVDVAGVLFEAVTGRGSGRPTLGPAHGLPQHLVFTESDSGDDEIWCPPETLVIDRGRAFLSAHVIGVCARLGISIQPAQPHKPTDKPTVERFFRSLREGLIQHLPAYKGPDLHSRGEGLEEQAFLFLHELEDVIRDWICSVYHRSVHAGLVVAQWPAVELSPNDMFAVGIAKAGLLRIPASAELVFEFLRVVWRTIQHYGIEIDGRRYNGAALEGYRNVRSPYGGVEAGKWPIRVNDDDVRVVYFRDPDDRRWHQLVWEHAPGLGTPFSAEAATYARRLAARSDRFTDPDETLAQVLSRWSEGAVTDRRERRMAIRLSAERSDLQALTESEATQPHPHSQALALTAGAAVSGDDDDEAEIFDDTDEVEALEVLE</sequence>
<dbReference type="InterPro" id="IPR036397">
    <property type="entry name" value="RNaseH_sf"/>
</dbReference>
<keyword evidence="3" id="KW-1185">Reference proteome</keyword>
<dbReference type="Proteomes" id="UP001601521">
    <property type="component" value="Unassembled WGS sequence"/>
</dbReference>
<evidence type="ECO:0000313" key="3">
    <source>
        <dbReference type="Proteomes" id="UP001601521"/>
    </source>
</evidence>
<dbReference type="PROSITE" id="PS50994">
    <property type="entry name" value="INTEGRASE"/>
    <property type="match status" value="1"/>
</dbReference>
<dbReference type="InterPro" id="IPR012337">
    <property type="entry name" value="RNaseH-like_sf"/>
</dbReference>
<protein>
    <submittedName>
        <fullName evidence="2">Transposase</fullName>
    </submittedName>
</protein>
<dbReference type="EMBL" id="JBIALX010000027">
    <property type="protein sequence ID" value="MFF0458423.1"/>
    <property type="molecule type" value="Genomic_DNA"/>
</dbReference>
<dbReference type="SUPFAM" id="SSF53098">
    <property type="entry name" value="Ribonuclease H-like"/>
    <property type="match status" value="1"/>
</dbReference>
<reference evidence="2 3" key="1">
    <citation type="submission" date="2024-10" db="EMBL/GenBank/DDBJ databases">
        <title>The Natural Products Discovery Center: Release of the First 8490 Sequenced Strains for Exploring Actinobacteria Biosynthetic Diversity.</title>
        <authorList>
            <person name="Kalkreuter E."/>
            <person name="Kautsar S.A."/>
            <person name="Yang D."/>
            <person name="Bader C.D."/>
            <person name="Teijaro C.N."/>
            <person name="Fluegel L."/>
            <person name="Davis C.M."/>
            <person name="Simpson J.R."/>
            <person name="Lauterbach L."/>
            <person name="Steele A.D."/>
            <person name="Gui C."/>
            <person name="Meng S."/>
            <person name="Li G."/>
            <person name="Viehrig K."/>
            <person name="Ye F."/>
            <person name="Su P."/>
            <person name="Kiefer A.F."/>
            <person name="Nichols A."/>
            <person name="Cepeda A.J."/>
            <person name="Yan W."/>
            <person name="Fan B."/>
            <person name="Jiang Y."/>
            <person name="Adhikari A."/>
            <person name="Zheng C.-J."/>
            <person name="Schuster L."/>
            <person name="Cowan T.M."/>
            <person name="Smanski M.J."/>
            <person name="Chevrette M.G."/>
            <person name="De Carvalho L.P.S."/>
            <person name="Shen B."/>
        </authorList>
    </citation>
    <scope>NUCLEOTIDE SEQUENCE [LARGE SCALE GENOMIC DNA]</scope>
    <source>
        <strain evidence="2 3">NPDC004550</strain>
    </source>
</reference>
<gene>
    <name evidence="2" type="ORF">ACFYTH_34165</name>
</gene>